<accession>A0ABT1WBU2</accession>
<dbReference type="Pfam" id="PF03466">
    <property type="entry name" value="LysR_substrate"/>
    <property type="match status" value="1"/>
</dbReference>
<dbReference type="InterPro" id="IPR011991">
    <property type="entry name" value="ArsR-like_HTH"/>
</dbReference>
<dbReference type="InterPro" id="IPR005119">
    <property type="entry name" value="LysR_subst-bd"/>
</dbReference>
<evidence type="ECO:0000256" key="2">
    <source>
        <dbReference type="ARBA" id="ARBA00023015"/>
    </source>
</evidence>
<evidence type="ECO:0000256" key="4">
    <source>
        <dbReference type="ARBA" id="ARBA00023163"/>
    </source>
</evidence>
<dbReference type="PANTHER" id="PTHR30126">
    <property type="entry name" value="HTH-TYPE TRANSCRIPTIONAL REGULATOR"/>
    <property type="match status" value="1"/>
</dbReference>
<evidence type="ECO:0000259" key="5">
    <source>
        <dbReference type="PROSITE" id="PS50931"/>
    </source>
</evidence>
<evidence type="ECO:0000313" key="7">
    <source>
        <dbReference type="Proteomes" id="UP001204142"/>
    </source>
</evidence>
<dbReference type="RefSeq" id="WP_256762625.1">
    <property type="nucleotide sequence ID" value="NZ_JANIGO010000001.1"/>
</dbReference>
<dbReference type="SUPFAM" id="SSF53850">
    <property type="entry name" value="Periplasmic binding protein-like II"/>
    <property type="match status" value="1"/>
</dbReference>
<dbReference type="InterPro" id="IPR036390">
    <property type="entry name" value="WH_DNA-bd_sf"/>
</dbReference>
<keyword evidence="7" id="KW-1185">Reference proteome</keyword>
<dbReference type="PANTHER" id="PTHR30126:SF6">
    <property type="entry name" value="HTH-TYPE TRANSCRIPTIONAL REGULATOR CYSB-RELATED"/>
    <property type="match status" value="1"/>
</dbReference>
<keyword evidence="3" id="KW-0238">DNA-binding</keyword>
<dbReference type="InterPro" id="IPR000847">
    <property type="entry name" value="LysR_HTH_N"/>
</dbReference>
<comment type="similarity">
    <text evidence="1">Belongs to the LysR transcriptional regulatory family.</text>
</comment>
<name>A0ABT1WBU2_9BURK</name>
<dbReference type="NCBIfam" id="NF009327">
    <property type="entry name" value="PRK12684.1"/>
    <property type="match status" value="1"/>
</dbReference>
<sequence length="310" mass="34821">MNFQQLRIVRETVRQGYNLTEVANSLYTSQPGVSKHIRDLEEELGVELFVRKGKRLMGLTDPGKELLVVVERMLLDARNIKNLAEQYSSRDVGQLTVVTTHTQARYSLPEVVNAFKRLFPKVHLRLHQGSPKEITQMLLDGQADIGIATEVLGNVDDLVTFPYYQWKHQVVVKNDHPLLQLDKPTLADVAEYPVITYQEGFTGRIKIDETFTAHGLNPDIAISALDADVIKTYVELGLGVGIIASMAFSKSKDTGLALLNLENPFPANTTSIAVRKGHYLRSFAYKFIELCNTDLNEARLQSVLNERLVD</sequence>
<organism evidence="6 7">
    <name type="scientific">Limnobacter humi</name>
    <dbReference type="NCBI Taxonomy" id="1778671"/>
    <lineage>
        <taxon>Bacteria</taxon>
        <taxon>Pseudomonadati</taxon>
        <taxon>Pseudomonadota</taxon>
        <taxon>Betaproteobacteria</taxon>
        <taxon>Burkholderiales</taxon>
        <taxon>Burkholderiaceae</taxon>
        <taxon>Limnobacter</taxon>
    </lineage>
</organism>
<dbReference type="Proteomes" id="UP001204142">
    <property type="component" value="Unassembled WGS sequence"/>
</dbReference>
<evidence type="ECO:0000256" key="1">
    <source>
        <dbReference type="ARBA" id="ARBA00009437"/>
    </source>
</evidence>
<dbReference type="SUPFAM" id="SSF46785">
    <property type="entry name" value="Winged helix' DNA-binding domain"/>
    <property type="match status" value="1"/>
</dbReference>
<evidence type="ECO:0000256" key="3">
    <source>
        <dbReference type="ARBA" id="ARBA00023125"/>
    </source>
</evidence>
<reference evidence="6 7" key="1">
    <citation type="submission" date="2022-07" db="EMBL/GenBank/DDBJ databases">
        <authorList>
            <person name="Xamxidin M."/>
            <person name="Wu M."/>
        </authorList>
    </citation>
    <scope>NUCLEOTIDE SEQUENCE [LARGE SCALE GENOMIC DNA]</scope>
    <source>
        <strain evidence="6 7">NBRC 111650</strain>
    </source>
</reference>
<dbReference type="Gene3D" id="1.10.10.10">
    <property type="entry name" value="Winged helix-like DNA-binding domain superfamily/Winged helix DNA-binding domain"/>
    <property type="match status" value="1"/>
</dbReference>
<keyword evidence="4" id="KW-0804">Transcription</keyword>
<dbReference type="InterPro" id="IPR037423">
    <property type="entry name" value="CysB_PBP2"/>
</dbReference>
<dbReference type="EMBL" id="JANIGO010000001">
    <property type="protein sequence ID" value="MCQ8894972.1"/>
    <property type="molecule type" value="Genomic_DNA"/>
</dbReference>
<gene>
    <name evidence="6" type="ORF">NQT62_00785</name>
</gene>
<dbReference type="Gene3D" id="3.40.190.10">
    <property type="entry name" value="Periplasmic binding protein-like II"/>
    <property type="match status" value="2"/>
</dbReference>
<dbReference type="CDD" id="cd08413">
    <property type="entry name" value="PBP2_CysB_like"/>
    <property type="match status" value="1"/>
</dbReference>
<feature type="domain" description="HTH lysR-type" evidence="5">
    <location>
        <begin position="1"/>
        <end position="59"/>
    </location>
</feature>
<dbReference type="Pfam" id="PF00126">
    <property type="entry name" value="HTH_1"/>
    <property type="match status" value="1"/>
</dbReference>
<protein>
    <submittedName>
        <fullName evidence="6">CysB family HTH-type transcriptional regulator</fullName>
    </submittedName>
</protein>
<dbReference type="CDD" id="cd00090">
    <property type="entry name" value="HTH_ARSR"/>
    <property type="match status" value="1"/>
</dbReference>
<keyword evidence="2" id="KW-0805">Transcription regulation</keyword>
<evidence type="ECO:0000313" key="6">
    <source>
        <dbReference type="EMBL" id="MCQ8894972.1"/>
    </source>
</evidence>
<dbReference type="PRINTS" id="PR00039">
    <property type="entry name" value="HTHLYSR"/>
</dbReference>
<proteinExistence type="inferred from homology"/>
<dbReference type="PROSITE" id="PS50931">
    <property type="entry name" value="HTH_LYSR"/>
    <property type="match status" value="1"/>
</dbReference>
<comment type="caution">
    <text evidence="6">The sequence shown here is derived from an EMBL/GenBank/DDBJ whole genome shotgun (WGS) entry which is preliminary data.</text>
</comment>
<dbReference type="InterPro" id="IPR036388">
    <property type="entry name" value="WH-like_DNA-bd_sf"/>
</dbReference>